<accession>A0A085ZJL2</accession>
<dbReference type="OrthoDB" id="764461at2"/>
<protein>
    <submittedName>
        <fullName evidence="3">AhpC/TSA family protein</fullName>
    </submittedName>
</protein>
<dbReference type="RefSeq" id="WP_035681143.1">
    <property type="nucleotide sequence ID" value="NZ_JPRL01000001.1"/>
</dbReference>
<evidence type="ECO:0000259" key="2">
    <source>
        <dbReference type="Pfam" id="PF00578"/>
    </source>
</evidence>
<dbReference type="SUPFAM" id="SSF52833">
    <property type="entry name" value="Thioredoxin-like"/>
    <property type="match status" value="1"/>
</dbReference>
<feature type="coiled-coil region" evidence="1">
    <location>
        <begin position="13"/>
        <end position="40"/>
    </location>
</feature>
<keyword evidence="1" id="KW-0175">Coiled coil</keyword>
<feature type="domain" description="Alkyl hydroperoxide reductase subunit C/ Thiol specific antioxidant" evidence="2">
    <location>
        <begin position="53"/>
        <end position="169"/>
    </location>
</feature>
<dbReference type="PROSITE" id="PS51257">
    <property type="entry name" value="PROKAR_LIPOPROTEIN"/>
    <property type="match status" value="1"/>
</dbReference>
<organism evidence="3 4">
    <name type="scientific">Flavobacterium reichenbachii</name>
    <dbReference type="NCBI Taxonomy" id="362418"/>
    <lineage>
        <taxon>Bacteria</taxon>
        <taxon>Pseudomonadati</taxon>
        <taxon>Bacteroidota</taxon>
        <taxon>Flavobacteriia</taxon>
        <taxon>Flavobacteriales</taxon>
        <taxon>Flavobacteriaceae</taxon>
        <taxon>Flavobacterium</taxon>
    </lineage>
</organism>
<dbReference type="GO" id="GO:0016209">
    <property type="term" value="F:antioxidant activity"/>
    <property type="evidence" value="ECO:0007669"/>
    <property type="project" value="InterPro"/>
</dbReference>
<reference evidence="3 4" key="1">
    <citation type="submission" date="2014-07" db="EMBL/GenBank/DDBJ databases">
        <title>Genome of Flavobacterium reichenbachii LMG 25512.</title>
        <authorList>
            <person name="Stropko S.J."/>
            <person name="Pipes S.E."/>
            <person name="Newman J.D."/>
        </authorList>
    </citation>
    <scope>NUCLEOTIDE SEQUENCE [LARGE SCALE GENOMIC DNA]</scope>
    <source>
        <strain evidence="3 4">LMG 25512</strain>
    </source>
</reference>
<dbReference type="Proteomes" id="UP000028715">
    <property type="component" value="Unassembled WGS sequence"/>
</dbReference>
<evidence type="ECO:0000256" key="1">
    <source>
        <dbReference type="SAM" id="Coils"/>
    </source>
</evidence>
<comment type="caution">
    <text evidence="3">The sequence shown here is derived from an EMBL/GenBank/DDBJ whole genome shotgun (WGS) entry which is preliminary data.</text>
</comment>
<dbReference type="InterPro" id="IPR036249">
    <property type="entry name" value="Thioredoxin-like_sf"/>
</dbReference>
<proteinExistence type="predicted"/>
<dbReference type="GO" id="GO:0016491">
    <property type="term" value="F:oxidoreductase activity"/>
    <property type="evidence" value="ECO:0007669"/>
    <property type="project" value="InterPro"/>
</dbReference>
<keyword evidence="4" id="KW-1185">Reference proteome</keyword>
<evidence type="ECO:0000313" key="3">
    <source>
        <dbReference type="EMBL" id="KFF04626.1"/>
    </source>
</evidence>
<dbReference type="InterPro" id="IPR000866">
    <property type="entry name" value="AhpC/TSA"/>
</dbReference>
<gene>
    <name evidence="3" type="ORF">IW19_03355</name>
</gene>
<dbReference type="EMBL" id="JPRL01000001">
    <property type="protein sequence ID" value="KFF04626.1"/>
    <property type="molecule type" value="Genomic_DNA"/>
</dbReference>
<evidence type="ECO:0000313" key="4">
    <source>
        <dbReference type="Proteomes" id="UP000028715"/>
    </source>
</evidence>
<name>A0A085ZJL2_9FLAO</name>
<dbReference type="Pfam" id="PF00578">
    <property type="entry name" value="AhpC-TSA"/>
    <property type="match status" value="1"/>
</dbReference>
<dbReference type="STRING" id="362418.IW19_03355"/>
<sequence length="188" mass="21424">MKYFLLLLIFPIMISCENKKAQEEKDLKELQAMALEMKKNEIDFSLNAVPKYFSAKTIKGSSFNSEDYKGKNLVVFVYDKSYLKKSDSYDMAEELNEIYDLYKDKVQFIGIVEGFVDNDAELQDYLKSSKIAFDQIDNTISTDKEEKLHHNLVCSPAKILIDEKGKVTAASCGGGSSFHLVEKLKDIK</sequence>
<dbReference type="Gene3D" id="3.40.30.10">
    <property type="entry name" value="Glutaredoxin"/>
    <property type="match status" value="1"/>
</dbReference>
<dbReference type="eggNOG" id="ENOG5033H2A">
    <property type="taxonomic scope" value="Bacteria"/>
</dbReference>
<dbReference type="AlphaFoldDB" id="A0A085ZJL2"/>